<accession>A0A8T0Z6G9</accession>
<dbReference type="EMBL" id="RCMG01000281">
    <property type="protein sequence ID" value="KAG2857660.1"/>
    <property type="molecule type" value="Genomic_DNA"/>
</dbReference>
<organism evidence="1 2">
    <name type="scientific">Phytophthora cactorum</name>
    <dbReference type="NCBI Taxonomy" id="29920"/>
    <lineage>
        <taxon>Eukaryota</taxon>
        <taxon>Sar</taxon>
        <taxon>Stramenopiles</taxon>
        <taxon>Oomycota</taxon>
        <taxon>Peronosporomycetes</taxon>
        <taxon>Peronosporales</taxon>
        <taxon>Peronosporaceae</taxon>
        <taxon>Phytophthora</taxon>
    </lineage>
</organism>
<dbReference type="Proteomes" id="UP000735874">
    <property type="component" value="Unassembled WGS sequence"/>
</dbReference>
<dbReference type="AlphaFoldDB" id="A0A8T0Z6G9"/>
<reference evidence="1" key="1">
    <citation type="submission" date="2018-10" db="EMBL/GenBank/DDBJ databases">
        <title>Effector identification in a new, highly contiguous assembly of the strawberry crown rot pathogen Phytophthora cactorum.</title>
        <authorList>
            <person name="Armitage A.D."/>
            <person name="Nellist C.F."/>
            <person name="Bates H."/>
            <person name="Vickerstaff R.J."/>
            <person name="Harrison R.J."/>
        </authorList>
    </citation>
    <scope>NUCLEOTIDE SEQUENCE</scope>
    <source>
        <strain evidence="1">15-7</strain>
    </source>
</reference>
<name>A0A8T0Z6G9_9STRA</name>
<gene>
    <name evidence="1" type="ORF">PC113_g10483</name>
</gene>
<protein>
    <submittedName>
        <fullName evidence="1">Uncharacterized protein</fullName>
    </submittedName>
</protein>
<evidence type="ECO:0000313" key="2">
    <source>
        <dbReference type="Proteomes" id="UP000735874"/>
    </source>
</evidence>
<sequence>MAPCSINARRRVPERKRNLLVMLRAMLGDAKAPERSLAACKAGDGVPPLKLKHG</sequence>
<comment type="caution">
    <text evidence="1">The sequence shown here is derived from an EMBL/GenBank/DDBJ whole genome shotgun (WGS) entry which is preliminary data.</text>
</comment>
<proteinExistence type="predicted"/>
<evidence type="ECO:0000313" key="1">
    <source>
        <dbReference type="EMBL" id="KAG2857660.1"/>
    </source>
</evidence>